<name>A0AAW7K1U4_9GAMM</name>
<dbReference type="EC" id="3.1.1.-" evidence="2"/>
<dbReference type="EMBL" id="JAUEHU010000006">
    <property type="protein sequence ID" value="MDN0087437.1"/>
    <property type="molecule type" value="Genomic_DNA"/>
</dbReference>
<dbReference type="Gene3D" id="3.40.710.10">
    <property type="entry name" value="DD-peptidase/beta-lactamase superfamily"/>
    <property type="match status" value="1"/>
</dbReference>
<organism evidence="3 5">
    <name type="scientific">Yersinia nurmii</name>
    <dbReference type="NCBI Taxonomy" id="685706"/>
    <lineage>
        <taxon>Bacteria</taxon>
        <taxon>Pseudomonadati</taxon>
        <taxon>Pseudomonadota</taxon>
        <taxon>Gammaproteobacteria</taxon>
        <taxon>Enterobacterales</taxon>
        <taxon>Yersiniaceae</taxon>
        <taxon>Yersinia</taxon>
    </lineage>
</organism>
<evidence type="ECO:0000313" key="5">
    <source>
        <dbReference type="Proteomes" id="UP001167864"/>
    </source>
</evidence>
<dbReference type="Pfam" id="PF00144">
    <property type="entry name" value="Beta-lactamase"/>
    <property type="match status" value="1"/>
</dbReference>
<gene>
    <name evidence="2" type="primary">estB</name>
    <name evidence="2" type="ORF">ERS137967_02011</name>
    <name evidence="3" type="ORF">QVN42_08520</name>
</gene>
<feature type="domain" description="Beta-lactamase-related" evidence="1">
    <location>
        <begin position="21"/>
        <end position="373"/>
    </location>
</feature>
<dbReference type="InterPro" id="IPR001466">
    <property type="entry name" value="Beta-lactam-related"/>
</dbReference>
<keyword evidence="3" id="KW-0378">Hydrolase</keyword>
<protein>
    <submittedName>
        <fullName evidence="2">Beta-lactamase class C and other penicillin binding proteins</fullName>
        <ecNumber evidence="2">3.1.1.-</ecNumber>
    </submittedName>
    <submittedName>
        <fullName evidence="3">Serine hydrolase domain-containing protein</fullName>
        <ecNumber evidence="3">3.1.1.103</ecNumber>
    </submittedName>
</protein>
<reference evidence="2 4" key="1">
    <citation type="submission" date="2015-03" db="EMBL/GenBank/DDBJ databases">
        <authorList>
            <consortium name="Pathogen Informatics"/>
            <person name="Murphy D."/>
        </authorList>
    </citation>
    <scope>NUCLEOTIDE SEQUENCE [LARGE SCALE GENOMIC DNA]</scope>
    <source>
        <strain evidence="2">Type strain: CIP110231</strain>
        <strain evidence="4">type strain: CIP110231</strain>
    </source>
</reference>
<dbReference type="EC" id="3.1.1.103" evidence="3"/>
<dbReference type="RefSeq" id="WP_049598336.1">
    <property type="nucleotide sequence ID" value="NZ_CPYD01000006.1"/>
</dbReference>
<accession>A0AAW7K1U4</accession>
<dbReference type="SUPFAM" id="SSF56601">
    <property type="entry name" value="beta-lactamase/transpeptidase-like"/>
    <property type="match status" value="1"/>
</dbReference>
<dbReference type="GO" id="GO:0016787">
    <property type="term" value="F:hydrolase activity"/>
    <property type="evidence" value="ECO:0007669"/>
    <property type="project" value="UniProtKB-KW"/>
</dbReference>
<sequence>MGISPFSSPRQPFSYSITHRLDRVLDAAITQNRIVGATVLVAHRGKEIYRGSAGYFDREARLPMRDNTIFIMGSLSKPLVSVIAMRMVEKGLISLSDPLTRWLPDFRPKLANGTEPVIRIWHLLTHTSGLAYRFVEPQDSPYHRLSIPDTLDEVGMTIQESLQRLASAPLFSVPGKKWRYSLSIDVLGALLEAVCQQKLGDIVKNWLAGPLGMADTGCGVTDTSRFAITYHDGQNRPVRMNMNKNTQLPLFGSSVVLNPNRTVHPDAYASAGICLVSTADDMMLFTESLRRGGMPLLKRQSFELMLRDHVGSQAQSQGPGWGFGMGWGVLNDPLCTYTPQSAGTIQWRGVYGHYWFMDRQNQLSAVVMTNTAFRGMIGCFPRNIRDAIYGVENKGEYREGIWDGYQ</sequence>
<dbReference type="EMBL" id="CPYD01000006">
    <property type="protein sequence ID" value="CNE59799.1"/>
    <property type="molecule type" value="Genomic_DNA"/>
</dbReference>
<reference evidence="3" key="2">
    <citation type="submission" date="2023-06" db="EMBL/GenBank/DDBJ databases">
        <authorList>
            <person name="Polev D.E."/>
            <person name="Saitova A.T."/>
            <person name="Bogumilchik E.A."/>
            <person name="Kokorina G.I."/>
            <person name="Voskresenskaia E.A."/>
        </authorList>
    </citation>
    <scope>NUCLEOTIDE SEQUENCE</scope>
    <source>
        <strain evidence="3">2145 StPb PI</strain>
    </source>
</reference>
<evidence type="ECO:0000313" key="3">
    <source>
        <dbReference type="EMBL" id="MDN0087437.1"/>
    </source>
</evidence>
<evidence type="ECO:0000313" key="2">
    <source>
        <dbReference type="EMBL" id="CNE59799.1"/>
    </source>
</evidence>
<keyword evidence="4" id="KW-1185">Reference proteome</keyword>
<comment type="caution">
    <text evidence="3">The sequence shown here is derived from an EMBL/GenBank/DDBJ whole genome shotgun (WGS) entry which is preliminary data.</text>
</comment>
<evidence type="ECO:0000259" key="1">
    <source>
        <dbReference type="Pfam" id="PF00144"/>
    </source>
</evidence>
<dbReference type="Proteomes" id="UP001167864">
    <property type="component" value="Unassembled WGS sequence"/>
</dbReference>
<dbReference type="Proteomes" id="UP000040578">
    <property type="component" value="Unassembled WGS sequence"/>
</dbReference>
<dbReference type="PANTHER" id="PTHR43283">
    <property type="entry name" value="BETA-LACTAMASE-RELATED"/>
    <property type="match status" value="1"/>
</dbReference>
<dbReference type="AlphaFoldDB" id="A0AAW7K1U4"/>
<dbReference type="PANTHER" id="PTHR43283:SF3">
    <property type="entry name" value="BETA-LACTAMASE FAMILY PROTEIN (AFU_ORTHOLOGUE AFUA_5G07500)"/>
    <property type="match status" value="1"/>
</dbReference>
<proteinExistence type="predicted"/>
<evidence type="ECO:0000313" key="4">
    <source>
        <dbReference type="Proteomes" id="UP000040578"/>
    </source>
</evidence>
<dbReference type="InterPro" id="IPR012338">
    <property type="entry name" value="Beta-lactam/transpept-like"/>
</dbReference>
<dbReference type="InterPro" id="IPR050789">
    <property type="entry name" value="Diverse_Enzym_Activities"/>
</dbReference>